<dbReference type="Pfam" id="PF21488">
    <property type="entry name" value="YqbF_HeH"/>
    <property type="match status" value="1"/>
</dbReference>
<sequence length="107" mass="12298">MYFAKLVGGKTYMIDDHVFTDGVEKVVEKETYEYLKGNTLFEVREGEKIDAPSLFDGEKHTEASLKKLSKAEQDEIIRSLTKGDFIHDTKNEKERVALILELQEQEA</sequence>
<gene>
    <name evidence="3" type="ORF">BACERE00185_00108</name>
</gene>
<name>A0A1Y5YT62_9BACI</name>
<evidence type="ECO:0000313" key="3">
    <source>
        <dbReference type="EMBL" id="SMD66174.1"/>
    </source>
</evidence>
<dbReference type="InterPro" id="IPR036840">
    <property type="entry name" value="YqbF_dom_sf"/>
</dbReference>
<feature type="domain" description="YqbF C-terminal" evidence="2">
    <location>
        <begin position="61"/>
        <end position="101"/>
    </location>
</feature>
<accession>A0A1Y5YT62</accession>
<dbReference type="InterPro" id="IPR027926">
    <property type="entry name" value="YqbF_N"/>
</dbReference>
<protein>
    <submittedName>
        <fullName evidence="3">Uncharacterized protein</fullName>
    </submittedName>
</protein>
<dbReference type="SUPFAM" id="SSF160059">
    <property type="entry name" value="PriA/YqbF domain"/>
    <property type="match status" value="1"/>
</dbReference>
<feature type="domain" description="Uncharacterised protein YqbF N-terminal" evidence="1">
    <location>
        <begin position="7"/>
        <end position="48"/>
    </location>
</feature>
<reference evidence="4" key="1">
    <citation type="submission" date="2017-04" db="EMBL/GenBank/DDBJ databases">
        <authorList>
            <person name="Criscuolo A."/>
        </authorList>
    </citation>
    <scope>NUCLEOTIDE SEQUENCE [LARGE SCALE GENOMIC DNA]</scope>
</reference>
<dbReference type="InterPro" id="IPR048424">
    <property type="entry name" value="YqbF_HeH"/>
</dbReference>
<dbReference type="Pfam" id="PF14553">
    <property type="entry name" value="YqbF"/>
    <property type="match status" value="1"/>
</dbReference>
<organism evidence="3 4">
    <name type="scientific">Bacillus mobilis</name>
    <dbReference type="NCBI Taxonomy" id="2026190"/>
    <lineage>
        <taxon>Bacteria</taxon>
        <taxon>Bacillati</taxon>
        <taxon>Bacillota</taxon>
        <taxon>Bacilli</taxon>
        <taxon>Bacillales</taxon>
        <taxon>Bacillaceae</taxon>
        <taxon>Bacillus</taxon>
        <taxon>Bacillus cereus group</taxon>
    </lineage>
</organism>
<dbReference type="InterPro" id="IPR036269">
    <property type="entry name" value="Rho_N_sf"/>
</dbReference>
<dbReference type="SUPFAM" id="SSF68912">
    <property type="entry name" value="Rho N-terminal domain-like"/>
    <property type="match status" value="1"/>
</dbReference>
<evidence type="ECO:0000259" key="2">
    <source>
        <dbReference type="Pfam" id="PF21488"/>
    </source>
</evidence>
<dbReference type="RefSeq" id="WP_088027208.1">
    <property type="nucleotide sequence ID" value="NZ_FWZD01000018.1"/>
</dbReference>
<evidence type="ECO:0000313" key="4">
    <source>
        <dbReference type="Proteomes" id="UP000194439"/>
    </source>
</evidence>
<proteinExistence type="predicted"/>
<dbReference type="Gene3D" id="3.40.5.20">
    <property type="entry name" value="YqbF domain"/>
    <property type="match status" value="1"/>
</dbReference>
<dbReference type="EMBL" id="FWZD01000018">
    <property type="protein sequence ID" value="SMD66174.1"/>
    <property type="molecule type" value="Genomic_DNA"/>
</dbReference>
<evidence type="ECO:0000259" key="1">
    <source>
        <dbReference type="Pfam" id="PF14553"/>
    </source>
</evidence>
<dbReference type="Gene3D" id="1.10.720.10">
    <property type="match status" value="1"/>
</dbReference>
<dbReference type="Proteomes" id="UP000194439">
    <property type="component" value="Unassembled WGS sequence"/>
</dbReference>
<dbReference type="AlphaFoldDB" id="A0A1Y5YT62"/>